<comment type="caution">
    <text evidence="1">The sequence shown here is derived from an EMBL/GenBank/DDBJ whole genome shotgun (WGS) entry which is preliminary data.</text>
</comment>
<evidence type="ECO:0000313" key="2">
    <source>
        <dbReference type="Proteomes" id="UP000828048"/>
    </source>
</evidence>
<proteinExistence type="predicted"/>
<name>A0ACB7YV98_9ERIC</name>
<protein>
    <submittedName>
        <fullName evidence="1">Uncharacterized protein</fullName>
    </submittedName>
</protein>
<reference evidence="1 2" key="1">
    <citation type="journal article" date="2021" name="Hortic Res">
        <title>High-quality reference genome and annotation aids understanding of berry development for evergreen blueberry (Vaccinium darrowii).</title>
        <authorList>
            <person name="Yu J."/>
            <person name="Hulse-Kemp A.M."/>
            <person name="Babiker E."/>
            <person name="Staton M."/>
        </authorList>
    </citation>
    <scope>NUCLEOTIDE SEQUENCE [LARGE SCALE GENOMIC DNA]</scope>
    <source>
        <strain evidence="2">cv. NJ 8807/NJ 8810</strain>
        <tissue evidence="1">Young leaf</tissue>
    </source>
</reference>
<keyword evidence="2" id="KW-1185">Reference proteome</keyword>
<organism evidence="1 2">
    <name type="scientific">Vaccinium darrowii</name>
    <dbReference type="NCBI Taxonomy" id="229202"/>
    <lineage>
        <taxon>Eukaryota</taxon>
        <taxon>Viridiplantae</taxon>
        <taxon>Streptophyta</taxon>
        <taxon>Embryophyta</taxon>
        <taxon>Tracheophyta</taxon>
        <taxon>Spermatophyta</taxon>
        <taxon>Magnoliopsida</taxon>
        <taxon>eudicotyledons</taxon>
        <taxon>Gunneridae</taxon>
        <taxon>Pentapetalae</taxon>
        <taxon>asterids</taxon>
        <taxon>Ericales</taxon>
        <taxon>Ericaceae</taxon>
        <taxon>Vaccinioideae</taxon>
        <taxon>Vaccinieae</taxon>
        <taxon>Vaccinium</taxon>
    </lineage>
</organism>
<accession>A0ACB7YV98</accession>
<sequence>MSDLHPPSGQINGVVAPPLTAAPQENVGTKRQRRPSVRLGDIGDPAYDSQPNRKPKQQQQHQWRLPTSKDPNKGSRTRPVTTFAPDETLGGGREGNLENPVSIGSWRVKDSKSKRGFNKRVRSNWGGSGEEREDVDEEGFREFGIESPMKDRSPIETDSLGNDLGDEYDDGDENRGNFEGNRKGDFARVSDGVELEGPSDSGARNWNNNNSGERNGVRVWLNQLGLGRYAPVFEIHEVDDEVLPLLTLEDLKDMGINAVGSRRKMYCAIQKLSKGFS</sequence>
<dbReference type="Proteomes" id="UP000828048">
    <property type="component" value="Chromosome 3"/>
</dbReference>
<dbReference type="EMBL" id="CM037153">
    <property type="protein sequence ID" value="KAH7857403.1"/>
    <property type="molecule type" value="Genomic_DNA"/>
</dbReference>
<evidence type="ECO:0000313" key="1">
    <source>
        <dbReference type="EMBL" id="KAH7857403.1"/>
    </source>
</evidence>
<gene>
    <name evidence="1" type="ORF">Vadar_012302</name>
</gene>